<dbReference type="GO" id="GO:0003677">
    <property type="term" value="F:DNA binding"/>
    <property type="evidence" value="ECO:0007669"/>
    <property type="project" value="InterPro"/>
</dbReference>
<dbReference type="AlphaFoldDB" id="A0AAX6MJU0"/>
<evidence type="ECO:0000313" key="4">
    <source>
        <dbReference type="EMBL" id="KAK6952442.1"/>
    </source>
</evidence>
<dbReference type="Proteomes" id="UP001369815">
    <property type="component" value="Unassembled WGS sequence"/>
</dbReference>
<evidence type="ECO:0000259" key="3">
    <source>
        <dbReference type="Pfam" id="PF04082"/>
    </source>
</evidence>
<evidence type="ECO:0000256" key="2">
    <source>
        <dbReference type="ARBA" id="ARBA00023242"/>
    </source>
</evidence>
<sequence length="412" mass="46006">MTSGYIGEDATEYGDNVSRLADRILSNPSSQIVITLNLDLEQFCELFGGENLRLETLGLLYTTAARCYLCAYENIQLMMLVEGDASLSVWRRFGDLVTDLFALGLHREALYSAETVPFFLSECRRKIFVSAYYIDKVFVLVFNRPPRIPTRHADCKPPFDLSEDELFAASPAVLEQARSRLSPDGWSTDGKCKTTTWARIRYILARFREEIAEYQFQSGNIELLEIKLAIGGVPYAWEGPELIEVSKNMLETVVQMANAQIRVFCYPHSIPTIILYYGVPSASILTSALLDITRNPSRTLPLGINGSLLIRNLSVLVSHLESATSPGETNHEFCMQAAKLISRNLDQILSGFTASSITTPSNPAQEPNDSSDTWTAGIGDLDSISFADFNSLDFETWVMDINLNTINSEWNI</sequence>
<evidence type="ECO:0000256" key="1">
    <source>
        <dbReference type="ARBA" id="ARBA00004123"/>
    </source>
</evidence>
<dbReference type="Pfam" id="PF04082">
    <property type="entry name" value="Fungal_trans"/>
    <property type="match status" value="1"/>
</dbReference>
<dbReference type="GO" id="GO:0005634">
    <property type="term" value="C:nucleus"/>
    <property type="evidence" value="ECO:0007669"/>
    <property type="project" value="UniProtKB-SubCell"/>
</dbReference>
<dbReference type="EMBL" id="JBANMG010000006">
    <property type="protein sequence ID" value="KAK6952442.1"/>
    <property type="molecule type" value="Genomic_DNA"/>
</dbReference>
<feature type="domain" description="Xylanolytic transcriptional activator regulatory" evidence="3">
    <location>
        <begin position="88"/>
        <end position="162"/>
    </location>
</feature>
<name>A0AAX6MJU0_9PEZI</name>
<protein>
    <recommendedName>
        <fullName evidence="3">Xylanolytic transcriptional activator regulatory domain-containing protein</fullName>
    </recommendedName>
</protein>
<organism evidence="4 5">
    <name type="scientific">Daldinia eschscholtzii</name>
    <dbReference type="NCBI Taxonomy" id="292717"/>
    <lineage>
        <taxon>Eukaryota</taxon>
        <taxon>Fungi</taxon>
        <taxon>Dikarya</taxon>
        <taxon>Ascomycota</taxon>
        <taxon>Pezizomycotina</taxon>
        <taxon>Sordariomycetes</taxon>
        <taxon>Xylariomycetidae</taxon>
        <taxon>Xylariales</taxon>
        <taxon>Hypoxylaceae</taxon>
        <taxon>Daldinia</taxon>
    </lineage>
</organism>
<reference evidence="4 5" key="1">
    <citation type="journal article" date="2024" name="Front Chem Biol">
        <title>Unveiling the potential of Daldinia eschscholtzii MFLUCC 19-0629 through bioactivity and bioinformatics studies for enhanced sustainable agriculture production.</title>
        <authorList>
            <person name="Brooks S."/>
            <person name="Weaver J.A."/>
            <person name="Klomchit A."/>
            <person name="Alharthi S.A."/>
            <person name="Onlamun T."/>
            <person name="Nurani R."/>
            <person name="Vong T.K."/>
            <person name="Alberti F."/>
            <person name="Greco C."/>
        </authorList>
    </citation>
    <scope>NUCLEOTIDE SEQUENCE [LARGE SCALE GENOMIC DNA]</scope>
    <source>
        <strain evidence="4">MFLUCC 19-0629</strain>
    </source>
</reference>
<proteinExistence type="predicted"/>
<dbReference type="GO" id="GO:0006351">
    <property type="term" value="P:DNA-templated transcription"/>
    <property type="evidence" value="ECO:0007669"/>
    <property type="project" value="InterPro"/>
</dbReference>
<comment type="subcellular location">
    <subcellularLocation>
        <location evidence="1">Nucleus</location>
    </subcellularLocation>
</comment>
<keyword evidence="5" id="KW-1185">Reference proteome</keyword>
<dbReference type="CDD" id="cd12148">
    <property type="entry name" value="fungal_TF_MHR"/>
    <property type="match status" value="1"/>
</dbReference>
<accession>A0AAX6MJU0</accession>
<evidence type="ECO:0000313" key="5">
    <source>
        <dbReference type="Proteomes" id="UP001369815"/>
    </source>
</evidence>
<dbReference type="GO" id="GO:0008270">
    <property type="term" value="F:zinc ion binding"/>
    <property type="evidence" value="ECO:0007669"/>
    <property type="project" value="InterPro"/>
</dbReference>
<dbReference type="PANTHER" id="PTHR31001:SF40">
    <property type="entry name" value="ZN(II)2CYS6 TRANSCRIPTION FACTOR (EUROFUNG)"/>
    <property type="match status" value="1"/>
</dbReference>
<dbReference type="InterPro" id="IPR050613">
    <property type="entry name" value="Sec_Metabolite_Reg"/>
</dbReference>
<gene>
    <name evidence="4" type="ORF">Daesc_006979</name>
</gene>
<comment type="caution">
    <text evidence="4">The sequence shown here is derived from an EMBL/GenBank/DDBJ whole genome shotgun (WGS) entry which is preliminary data.</text>
</comment>
<dbReference type="PANTHER" id="PTHR31001">
    <property type="entry name" value="UNCHARACTERIZED TRANSCRIPTIONAL REGULATORY PROTEIN"/>
    <property type="match status" value="1"/>
</dbReference>
<dbReference type="InterPro" id="IPR007219">
    <property type="entry name" value="XnlR_reg_dom"/>
</dbReference>
<keyword evidence="2" id="KW-0539">Nucleus</keyword>